<accession>A0ABU3BYJ7</accession>
<sequence length="134" mass="14936">MANWYPFLMLTHLVTVALTLALFLLRGWWLLRDSPRLENGWVRIVPHINDTLLLASAVGLMIIVHQYPFVNSWLTGKVLALAAYIFLGSIALKHGSTRRVRIAAFVAALVVFGYIVVTAITRNPMVPLTPINAT</sequence>
<feature type="transmembrane region" description="Helical" evidence="1">
    <location>
        <begin position="73"/>
        <end position="90"/>
    </location>
</feature>
<dbReference type="PANTHER" id="PTHR39594">
    <property type="entry name" value="PROTEIN YCHQ"/>
    <property type="match status" value="1"/>
</dbReference>
<reference evidence="2 3" key="1">
    <citation type="submission" date="2023-09" db="EMBL/GenBank/DDBJ databases">
        <authorList>
            <person name="Rey-Velasco X."/>
        </authorList>
    </citation>
    <scope>NUCLEOTIDE SEQUENCE [LARGE SCALE GENOMIC DNA]</scope>
    <source>
        <strain evidence="2 3">W335</strain>
    </source>
</reference>
<gene>
    <name evidence="2" type="ORF">RM532_05080</name>
</gene>
<name>A0ABU3BYJ7_9GAMM</name>
<protein>
    <submittedName>
        <fullName evidence="2">SirB2 family protein</fullName>
    </submittedName>
</protein>
<evidence type="ECO:0000256" key="1">
    <source>
        <dbReference type="SAM" id="Phobius"/>
    </source>
</evidence>
<dbReference type="RefSeq" id="WP_311652083.1">
    <property type="nucleotide sequence ID" value="NZ_JAVRIB010000004.1"/>
</dbReference>
<keyword evidence="1" id="KW-0812">Transmembrane</keyword>
<evidence type="ECO:0000313" key="3">
    <source>
        <dbReference type="Proteomes" id="UP001251857"/>
    </source>
</evidence>
<keyword evidence="3" id="KW-1185">Reference proteome</keyword>
<proteinExistence type="predicted"/>
<comment type="caution">
    <text evidence="2">The sequence shown here is derived from an EMBL/GenBank/DDBJ whole genome shotgun (WGS) entry which is preliminary data.</text>
</comment>
<evidence type="ECO:0000313" key="2">
    <source>
        <dbReference type="EMBL" id="MDT0634325.1"/>
    </source>
</evidence>
<dbReference type="Proteomes" id="UP001251857">
    <property type="component" value="Unassembled WGS sequence"/>
</dbReference>
<dbReference type="Pfam" id="PF04247">
    <property type="entry name" value="SirB"/>
    <property type="match status" value="1"/>
</dbReference>
<keyword evidence="1" id="KW-0472">Membrane</keyword>
<feature type="transmembrane region" description="Helical" evidence="1">
    <location>
        <begin position="102"/>
        <end position="120"/>
    </location>
</feature>
<dbReference type="EMBL" id="JAVRIB010000004">
    <property type="protein sequence ID" value="MDT0634325.1"/>
    <property type="molecule type" value="Genomic_DNA"/>
</dbReference>
<dbReference type="InterPro" id="IPR007360">
    <property type="entry name" value="SirB"/>
</dbReference>
<dbReference type="PIRSF" id="PIRSF005610">
    <property type="entry name" value="SirB"/>
    <property type="match status" value="1"/>
</dbReference>
<dbReference type="PANTHER" id="PTHR39594:SF1">
    <property type="entry name" value="PROTEIN YCHQ"/>
    <property type="match status" value="1"/>
</dbReference>
<feature type="transmembrane region" description="Helical" evidence="1">
    <location>
        <begin position="6"/>
        <end position="31"/>
    </location>
</feature>
<organism evidence="2 3">
    <name type="scientific">Spectribacter hydrogenoxidans</name>
    <dbReference type="NCBI Taxonomy" id="3075608"/>
    <lineage>
        <taxon>Bacteria</taxon>
        <taxon>Pseudomonadati</taxon>
        <taxon>Pseudomonadota</taxon>
        <taxon>Gammaproteobacteria</taxon>
        <taxon>Salinisphaerales</taxon>
        <taxon>Salinisphaeraceae</taxon>
        <taxon>Spectribacter</taxon>
    </lineage>
</organism>
<keyword evidence="1" id="KW-1133">Transmembrane helix</keyword>